<dbReference type="EMBL" id="JAPWDV010000001">
    <property type="protein sequence ID" value="KAJ6222702.1"/>
    <property type="molecule type" value="Genomic_DNA"/>
</dbReference>
<comment type="caution">
    <text evidence="1">The sequence shown here is derived from an EMBL/GenBank/DDBJ whole genome shotgun (WGS) entry which is preliminary data.</text>
</comment>
<proteinExistence type="predicted"/>
<sequence length="62" mass="6256">MAYAPVGCVGLGCGMGYGIAVPKAVVGPTIRFGGYSLTTHSSSGPIGLSHVGYMPAKYGMVY</sequence>
<reference evidence="1" key="1">
    <citation type="submission" date="2022-12" db="EMBL/GenBank/DDBJ databases">
        <title>Genome assemblies of Blomia tropicalis.</title>
        <authorList>
            <person name="Cui Y."/>
        </authorList>
    </citation>
    <scope>NUCLEOTIDE SEQUENCE</scope>
    <source>
        <tissue evidence="1">Adult mites</tissue>
    </source>
</reference>
<evidence type="ECO:0000313" key="1">
    <source>
        <dbReference type="EMBL" id="KAJ6222702.1"/>
    </source>
</evidence>
<evidence type="ECO:0000313" key="2">
    <source>
        <dbReference type="Proteomes" id="UP001142055"/>
    </source>
</evidence>
<protein>
    <submittedName>
        <fullName evidence="1">Uncharacterized protein</fullName>
    </submittedName>
</protein>
<gene>
    <name evidence="1" type="ORF">RDWZM_001247</name>
</gene>
<keyword evidence="2" id="KW-1185">Reference proteome</keyword>
<dbReference type="Proteomes" id="UP001142055">
    <property type="component" value="Chromosome 1"/>
</dbReference>
<organism evidence="1 2">
    <name type="scientific">Blomia tropicalis</name>
    <name type="common">Mite</name>
    <dbReference type="NCBI Taxonomy" id="40697"/>
    <lineage>
        <taxon>Eukaryota</taxon>
        <taxon>Metazoa</taxon>
        <taxon>Ecdysozoa</taxon>
        <taxon>Arthropoda</taxon>
        <taxon>Chelicerata</taxon>
        <taxon>Arachnida</taxon>
        <taxon>Acari</taxon>
        <taxon>Acariformes</taxon>
        <taxon>Sarcoptiformes</taxon>
        <taxon>Astigmata</taxon>
        <taxon>Glycyphagoidea</taxon>
        <taxon>Echimyopodidae</taxon>
        <taxon>Blomia</taxon>
    </lineage>
</organism>
<name>A0A9Q0MDX8_BLOTA</name>
<dbReference type="AlphaFoldDB" id="A0A9Q0MDX8"/>
<accession>A0A9Q0MDX8</accession>